<evidence type="ECO:0000313" key="5">
    <source>
        <dbReference type="Proteomes" id="UP000537126"/>
    </source>
</evidence>
<accession>A0A846MNK3</accession>
<feature type="domain" description="HTH LytTR-type" evidence="3">
    <location>
        <begin position="139"/>
        <end position="241"/>
    </location>
</feature>
<comment type="caution">
    <text evidence="4">The sequence shown here is derived from an EMBL/GenBank/DDBJ whole genome shotgun (WGS) entry which is preliminary data.</text>
</comment>
<name>A0A846MNK3_9BACT</name>
<organism evidence="4 5">
    <name type="scientific">Thermonema lapsum</name>
    <dbReference type="NCBI Taxonomy" id="28195"/>
    <lineage>
        <taxon>Bacteria</taxon>
        <taxon>Pseudomonadati</taxon>
        <taxon>Bacteroidota</taxon>
        <taxon>Cytophagia</taxon>
        <taxon>Cytophagales</taxon>
        <taxon>Thermonemataceae</taxon>
        <taxon>Thermonema</taxon>
    </lineage>
</organism>
<evidence type="ECO:0000313" key="4">
    <source>
        <dbReference type="EMBL" id="NIK73049.1"/>
    </source>
</evidence>
<dbReference type="SMART" id="SM00448">
    <property type="entry name" value="REC"/>
    <property type="match status" value="1"/>
</dbReference>
<dbReference type="Pfam" id="PF00072">
    <property type="entry name" value="Response_reg"/>
    <property type="match status" value="1"/>
</dbReference>
<sequence length="242" mass="27641">MKKLSCIIVDDNPVMTTILRGFAEKSGIVECKQVFNDPQEAYSFLHEESVDIMFLDIEMPQLSGIELLKSLKNPPATILVTANPDFAVEAFELDAVDYIVKPPEFHRFLKALNKAHAFLKGASNKNKQASNEEGSEQEIFVKIDQKLVKVRLNDILYIEAMADYAVIHTTTGRQLVVYSSMKNFETELEKHAPGRFRRIHRSYIIDKEKIEAIEDNSVIIGKKHIPIGKTYREDFLNQLNKL</sequence>
<dbReference type="SMART" id="SM00850">
    <property type="entry name" value="LytTR"/>
    <property type="match status" value="1"/>
</dbReference>
<dbReference type="RefSeq" id="WP_166918328.1">
    <property type="nucleotide sequence ID" value="NZ_JAASRN010000001.1"/>
</dbReference>
<dbReference type="InterPro" id="IPR001789">
    <property type="entry name" value="Sig_transdc_resp-reg_receiver"/>
</dbReference>
<feature type="modified residue" description="4-aspartylphosphate" evidence="1">
    <location>
        <position position="56"/>
    </location>
</feature>
<reference evidence="4 5" key="1">
    <citation type="submission" date="2020-03" db="EMBL/GenBank/DDBJ databases">
        <title>Genomic Encyclopedia of Type Strains, Phase IV (KMG-IV): sequencing the most valuable type-strain genomes for metagenomic binning, comparative biology and taxonomic classification.</title>
        <authorList>
            <person name="Goeker M."/>
        </authorList>
    </citation>
    <scope>NUCLEOTIDE SEQUENCE [LARGE SCALE GENOMIC DNA]</scope>
    <source>
        <strain evidence="4 5">DSM 5718</strain>
    </source>
</reference>
<dbReference type="PROSITE" id="PS50110">
    <property type="entry name" value="RESPONSE_REGULATORY"/>
    <property type="match status" value="1"/>
</dbReference>
<dbReference type="GO" id="GO:0000156">
    <property type="term" value="F:phosphorelay response regulator activity"/>
    <property type="evidence" value="ECO:0007669"/>
    <property type="project" value="InterPro"/>
</dbReference>
<dbReference type="SUPFAM" id="SSF52172">
    <property type="entry name" value="CheY-like"/>
    <property type="match status" value="1"/>
</dbReference>
<gene>
    <name evidence="4" type="ORF">FHS56_000535</name>
</gene>
<keyword evidence="4" id="KW-0238">DNA-binding</keyword>
<evidence type="ECO:0000256" key="1">
    <source>
        <dbReference type="PROSITE-ProRule" id="PRU00169"/>
    </source>
</evidence>
<dbReference type="EMBL" id="JAASRN010000001">
    <property type="protein sequence ID" value="NIK73049.1"/>
    <property type="molecule type" value="Genomic_DNA"/>
</dbReference>
<feature type="domain" description="Response regulatory" evidence="2">
    <location>
        <begin position="5"/>
        <end position="116"/>
    </location>
</feature>
<dbReference type="PROSITE" id="PS50930">
    <property type="entry name" value="HTH_LYTTR"/>
    <property type="match status" value="1"/>
</dbReference>
<evidence type="ECO:0000259" key="3">
    <source>
        <dbReference type="PROSITE" id="PS50930"/>
    </source>
</evidence>
<dbReference type="Gene3D" id="3.40.50.2300">
    <property type="match status" value="1"/>
</dbReference>
<dbReference type="PANTHER" id="PTHR37299:SF1">
    <property type="entry name" value="STAGE 0 SPORULATION PROTEIN A HOMOLOG"/>
    <property type="match status" value="1"/>
</dbReference>
<keyword evidence="5" id="KW-1185">Reference proteome</keyword>
<dbReference type="Proteomes" id="UP000537126">
    <property type="component" value="Unassembled WGS sequence"/>
</dbReference>
<protein>
    <submittedName>
        <fullName evidence="4">DNA-binding LytR/AlgR family response regulator</fullName>
    </submittedName>
</protein>
<dbReference type="AlphaFoldDB" id="A0A846MNK3"/>
<dbReference type="InterPro" id="IPR046947">
    <property type="entry name" value="LytR-like"/>
</dbReference>
<dbReference type="PANTHER" id="PTHR37299">
    <property type="entry name" value="TRANSCRIPTIONAL REGULATOR-RELATED"/>
    <property type="match status" value="1"/>
</dbReference>
<dbReference type="Pfam" id="PF04397">
    <property type="entry name" value="LytTR"/>
    <property type="match status" value="1"/>
</dbReference>
<dbReference type="InterPro" id="IPR007492">
    <property type="entry name" value="LytTR_DNA-bd_dom"/>
</dbReference>
<dbReference type="InterPro" id="IPR011006">
    <property type="entry name" value="CheY-like_superfamily"/>
</dbReference>
<proteinExistence type="predicted"/>
<keyword evidence="1" id="KW-0597">Phosphoprotein</keyword>
<dbReference type="Gene3D" id="2.40.50.1020">
    <property type="entry name" value="LytTr DNA-binding domain"/>
    <property type="match status" value="1"/>
</dbReference>
<evidence type="ECO:0000259" key="2">
    <source>
        <dbReference type="PROSITE" id="PS50110"/>
    </source>
</evidence>
<dbReference type="GO" id="GO:0003677">
    <property type="term" value="F:DNA binding"/>
    <property type="evidence" value="ECO:0007669"/>
    <property type="project" value="UniProtKB-KW"/>
</dbReference>